<dbReference type="InParanoid" id="A0A6P8IM26"/>
<dbReference type="InterPro" id="IPR029190">
    <property type="entry name" value="Rrp14/SURF6_C"/>
</dbReference>
<evidence type="ECO:0000256" key="4">
    <source>
        <dbReference type="SAM" id="MobiDB-lite"/>
    </source>
</evidence>
<dbReference type="KEGG" id="aten:116302308"/>
<evidence type="ECO:0000313" key="7">
    <source>
        <dbReference type="Proteomes" id="UP000515163"/>
    </source>
</evidence>
<feature type="compositionally biased region" description="Basic residues" evidence="4">
    <location>
        <begin position="133"/>
        <end position="151"/>
    </location>
</feature>
<dbReference type="GeneID" id="116302308"/>
<feature type="compositionally biased region" description="Basic and acidic residues" evidence="4">
    <location>
        <begin position="85"/>
        <end position="94"/>
    </location>
</feature>
<feature type="compositionally biased region" description="Acidic residues" evidence="4">
    <location>
        <begin position="95"/>
        <end position="104"/>
    </location>
</feature>
<evidence type="ECO:0000256" key="3">
    <source>
        <dbReference type="ARBA" id="ARBA00023242"/>
    </source>
</evidence>
<feature type="compositionally biased region" description="Basic and acidic residues" evidence="4">
    <location>
        <begin position="118"/>
        <end position="128"/>
    </location>
</feature>
<feature type="compositionally biased region" description="Basic residues" evidence="4">
    <location>
        <begin position="303"/>
        <end position="330"/>
    </location>
</feature>
<dbReference type="GO" id="GO:0042274">
    <property type="term" value="P:ribosomal small subunit biogenesis"/>
    <property type="evidence" value="ECO:0007669"/>
    <property type="project" value="TreeGrafter"/>
</dbReference>
<dbReference type="PANTHER" id="PTHR14369">
    <property type="entry name" value="SURFEIT LOCUS PROTEIN 6"/>
    <property type="match status" value="1"/>
</dbReference>
<dbReference type="InterPro" id="IPR007019">
    <property type="entry name" value="SURF6"/>
</dbReference>
<dbReference type="Proteomes" id="UP000515163">
    <property type="component" value="Unplaced"/>
</dbReference>
<proteinExistence type="inferred from homology"/>
<dbReference type="GO" id="GO:0003723">
    <property type="term" value="F:RNA binding"/>
    <property type="evidence" value="ECO:0007669"/>
    <property type="project" value="TreeGrafter"/>
</dbReference>
<organism evidence="7 8">
    <name type="scientific">Actinia tenebrosa</name>
    <name type="common">Australian red waratah sea anemone</name>
    <dbReference type="NCBI Taxonomy" id="6105"/>
    <lineage>
        <taxon>Eukaryota</taxon>
        <taxon>Metazoa</taxon>
        <taxon>Cnidaria</taxon>
        <taxon>Anthozoa</taxon>
        <taxon>Hexacorallia</taxon>
        <taxon>Actiniaria</taxon>
        <taxon>Actiniidae</taxon>
        <taxon>Actinia</taxon>
    </lineage>
</organism>
<dbReference type="AlphaFoldDB" id="A0A6P8IM26"/>
<keyword evidence="7" id="KW-1185">Reference proteome</keyword>
<dbReference type="InterPro" id="IPR029188">
    <property type="entry name" value="Rrp14_N"/>
</dbReference>
<dbReference type="PANTHER" id="PTHR14369:SF0">
    <property type="entry name" value="SURFEIT LOCUS PROTEIN 6"/>
    <property type="match status" value="1"/>
</dbReference>
<dbReference type="FunCoup" id="A0A6P8IM26">
    <property type="interactions" value="1131"/>
</dbReference>
<evidence type="ECO:0000259" key="6">
    <source>
        <dbReference type="Pfam" id="PF15459"/>
    </source>
</evidence>
<dbReference type="GO" id="GO:0003677">
    <property type="term" value="F:DNA binding"/>
    <property type="evidence" value="ECO:0007669"/>
    <property type="project" value="TreeGrafter"/>
</dbReference>
<name>A0A6P8IM26_ACTTE</name>
<dbReference type="RefSeq" id="XP_031567448.1">
    <property type="nucleotide sequence ID" value="XM_031711588.1"/>
</dbReference>
<feature type="compositionally biased region" description="Basic residues" evidence="4">
    <location>
        <begin position="43"/>
        <end position="52"/>
    </location>
</feature>
<evidence type="ECO:0000256" key="1">
    <source>
        <dbReference type="ARBA" id="ARBA00004123"/>
    </source>
</evidence>
<sequence length="330" mass="38446">MADEVDEELQQRLASHSDYFNSLVRLVPAKFYLPDNEEEKSGKFYKNRKKNAPKQAVKEATRKAKKRRLDPNHAKSVVDLQEEEASGKKSSDKSESEDESDNNDEGFSVEKVPSGKIGDLRARLHERIQLLQGKRKTSSFKKHQERPKKKAKSEIKIEKKKFSEISHFKKDQNDNISSQSAGNKVVNDKGEVVFSKFDFMERNKKAKHGGKARDYKKLLAKAENRKKKFEELKGKDAGKAREVQERRAWKSALEKAEGMKVKDDPKLLKKTLKRQEKQKQKSRMQWKDRKEQQQKQMEEGQKMRQKHLKERAESKKKKGKGKGKKHRPGF</sequence>
<dbReference type="GO" id="GO:0005730">
    <property type="term" value="C:nucleolus"/>
    <property type="evidence" value="ECO:0007669"/>
    <property type="project" value="TreeGrafter"/>
</dbReference>
<evidence type="ECO:0000259" key="5">
    <source>
        <dbReference type="Pfam" id="PF04935"/>
    </source>
</evidence>
<dbReference type="OrthoDB" id="444809at2759"/>
<accession>A0A6P8IM26</accession>
<feature type="domain" description="Ribosomal RNA-processing protein 14/surfeit locus protein 6 C-terminal" evidence="5">
    <location>
        <begin position="134"/>
        <end position="321"/>
    </location>
</feature>
<evidence type="ECO:0000313" key="8">
    <source>
        <dbReference type="RefSeq" id="XP_031567448.1"/>
    </source>
</evidence>
<feature type="compositionally biased region" description="Basic and acidic residues" evidence="4">
    <location>
        <begin position="152"/>
        <end position="173"/>
    </location>
</feature>
<dbReference type="GO" id="GO:0042273">
    <property type="term" value="P:ribosomal large subunit biogenesis"/>
    <property type="evidence" value="ECO:0007669"/>
    <property type="project" value="TreeGrafter"/>
</dbReference>
<dbReference type="Pfam" id="PF15459">
    <property type="entry name" value="RRP14"/>
    <property type="match status" value="1"/>
</dbReference>
<comment type="subcellular location">
    <subcellularLocation>
        <location evidence="1">Nucleus</location>
    </subcellularLocation>
</comment>
<feature type="compositionally biased region" description="Basic and acidic residues" evidence="4">
    <location>
        <begin position="225"/>
        <end position="302"/>
    </location>
</feature>
<reference evidence="8" key="1">
    <citation type="submission" date="2025-08" db="UniProtKB">
        <authorList>
            <consortium name="RefSeq"/>
        </authorList>
    </citation>
    <scope>IDENTIFICATION</scope>
    <source>
        <tissue evidence="8">Tentacle</tissue>
    </source>
</reference>
<feature type="domain" description="Ribosomal RNA-processing protein 14 N-terminal" evidence="6">
    <location>
        <begin position="12"/>
        <end position="71"/>
    </location>
</feature>
<gene>
    <name evidence="8" type="primary">LOC116302308</name>
</gene>
<protein>
    <submittedName>
        <fullName evidence="8">Ribosomal RNA-processing protein 14-C-like</fullName>
    </submittedName>
</protein>
<feature type="region of interest" description="Disordered" evidence="4">
    <location>
        <begin position="225"/>
        <end position="330"/>
    </location>
</feature>
<keyword evidence="3" id="KW-0539">Nucleus</keyword>
<comment type="similarity">
    <text evidence="2">Belongs to the SURF6 family.</text>
</comment>
<feature type="region of interest" description="Disordered" evidence="4">
    <location>
        <begin position="37"/>
        <end position="183"/>
    </location>
</feature>
<dbReference type="Pfam" id="PF04935">
    <property type="entry name" value="SURF6"/>
    <property type="match status" value="1"/>
</dbReference>
<evidence type="ECO:0000256" key="2">
    <source>
        <dbReference type="ARBA" id="ARBA00005904"/>
    </source>
</evidence>